<evidence type="ECO:0000313" key="3">
    <source>
        <dbReference type="Proteomes" id="UP001595462"/>
    </source>
</evidence>
<evidence type="ECO:0000313" key="2">
    <source>
        <dbReference type="EMBL" id="MFC3103654.1"/>
    </source>
</evidence>
<dbReference type="InterPro" id="IPR010865">
    <property type="entry name" value="DUF1499"/>
</dbReference>
<feature type="chain" id="PRO_5045769741" evidence="1">
    <location>
        <begin position="23"/>
        <end position="154"/>
    </location>
</feature>
<dbReference type="Pfam" id="PF07386">
    <property type="entry name" value="DUF1499"/>
    <property type="match status" value="1"/>
</dbReference>
<keyword evidence="1" id="KW-0732">Signal</keyword>
<dbReference type="Proteomes" id="UP001595462">
    <property type="component" value="Unassembled WGS sequence"/>
</dbReference>
<gene>
    <name evidence="2" type="ORF">ACFOSU_07095</name>
</gene>
<sequence length="154" mass="16881">MLRTIFKPVTAVIVLTAGVVGCASSPPEQFTRSDNDFTPCSSAPHCVSSQAEKDSGHYVEPFAFAGTADGARQALLKALYSHDNATVEQADNRFIHATFRSTLGFVDDATFVVQPHDHIIDVKSSSRIGYYDFGVNRRRVEDLRKRFKAELAGA</sequence>
<accession>A0ABV7ELU4</accession>
<name>A0ABV7ELU4_9GAMM</name>
<keyword evidence="3" id="KW-1185">Reference proteome</keyword>
<dbReference type="PANTHER" id="PTHR34801">
    <property type="entry name" value="EXPRESSED PROTEIN"/>
    <property type="match status" value="1"/>
</dbReference>
<protein>
    <submittedName>
        <fullName evidence="2">DUF1499 domain-containing protein</fullName>
    </submittedName>
</protein>
<dbReference type="PANTHER" id="PTHR34801:SF6">
    <property type="entry name" value="SLL1620 PROTEIN"/>
    <property type="match status" value="1"/>
</dbReference>
<organism evidence="2 3">
    <name type="scientific">Salinisphaera aquimarina</name>
    <dbReference type="NCBI Taxonomy" id="2094031"/>
    <lineage>
        <taxon>Bacteria</taxon>
        <taxon>Pseudomonadati</taxon>
        <taxon>Pseudomonadota</taxon>
        <taxon>Gammaproteobacteria</taxon>
        <taxon>Salinisphaerales</taxon>
        <taxon>Salinisphaeraceae</taxon>
        <taxon>Salinisphaera</taxon>
    </lineage>
</organism>
<evidence type="ECO:0000256" key="1">
    <source>
        <dbReference type="SAM" id="SignalP"/>
    </source>
</evidence>
<dbReference type="EMBL" id="JBHRSS010000003">
    <property type="protein sequence ID" value="MFC3103654.1"/>
    <property type="molecule type" value="Genomic_DNA"/>
</dbReference>
<proteinExistence type="predicted"/>
<comment type="caution">
    <text evidence="2">The sequence shown here is derived from an EMBL/GenBank/DDBJ whole genome shotgun (WGS) entry which is preliminary data.</text>
</comment>
<reference evidence="3" key="1">
    <citation type="journal article" date="2019" name="Int. J. Syst. Evol. Microbiol.">
        <title>The Global Catalogue of Microorganisms (GCM) 10K type strain sequencing project: providing services to taxonomists for standard genome sequencing and annotation.</title>
        <authorList>
            <consortium name="The Broad Institute Genomics Platform"/>
            <consortium name="The Broad Institute Genome Sequencing Center for Infectious Disease"/>
            <person name="Wu L."/>
            <person name="Ma J."/>
        </authorList>
    </citation>
    <scope>NUCLEOTIDE SEQUENCE [LARGE SCALE GENOMIC DNA]</scope>
    <source>
        <strain evidence="3">KCTC 52640</strain>
    </source>
</reference>
<dbReference type="PROSITE" id="PS51257">
    <property type="entry name" value="PROKAR_LIPOPROTEIN"/>
    <property type="match status" value="1"/>
</dbReference>
<feature type="signal peptide" evidence="1">
    <location>
        <begin position="1"/>
        <end position="22"/>
    </location>
</feature>
<dbReference type="PIRSF" id="PIRSF026426">
    <property type="entry name" value="DUF1499"/>
    <property type="match status" value="1"/>
</dbReference>
<dbReference type="RefSeq" id="WP_380687882.1">
    <property type="nucleotide sequence ID" value="NZ_JBHRSS010000003.1"/>
</dbReference>